<organism evidence="3 4">
    <name type="scientific">Neurospora tetrasperma (strain FGSC 2508 / ATCC MYA-4615 / P0657)</name>
    <dbReference type="NCBI Taxonomy" id="510951"/>
    <lineage>
        <taxon>Eukaryota</taxon>
        <taxon>Fungi</taxon>
        <taxon>Dikarya</taxon>
        <taxon>Ascomycota</taxon>
        <taxon>Pezizomycotina</taxon>
        <taxon>Sordariomycetes</taxon>
        <taxon>Sordariomycetidae</taxon>
        <taxon>Sordariales</taxon>
        <taxon>Sordariaceae</taxon>
        <taxon>Neurospora</taxon>
    </lineage>
</organism>
<gene>
    <name evidence="3" type="ORF">NEUTE1DRAFT_113458</name>
</gene>
<evidence type="ECO:0000256" key="1">
    <source>
        <dbReference type="SAM" id="MobiDB-lite"/>
    </source>
</evidence>
<keyword evidence="2" id="KW-0472">Membrane</keyword>
<dbReference type="KEGG" id="nte:NEUTE1DRAFT113458"/>
<dbReference type="AlphaFoldDB" id="F8MYI1"/>
<keyword evidence="2" id="KW-0812">Transmembrane</keyword>
<protein>
    <submittedName>
        <fullName evidence="3">Uncharacterized protein</fullName>
    </submittedName>
</protein>
<proteinExistence type="predicted"/>
<accession>F8MYI1</accession>
<sequence>MVTISGEWTVGNIIVVALIVVCILALGYTFGKMAAQRRIQNQQATPNDNSNPSFLSRLCGCCGDGCVNIDIPLDLSGDTGGGGGGGDGGGGGAPGGGGGGGGGGGADGGGGGHGGGGH</sequence>
<dbReference type="VEuPathDB" id="FungiDB:NEUTE1DRAFT_113458"/>
<feature type="region of interest" description="Disordered" evidence="1">
    <location>
        <begin position="78"/>
        <end position="118"/>
    </location>
</feature>
<name>F8MYI1_NEUT8</name>
<reference evidence="4" key="1">
    <citation type="journal article" date="2011" name="Genetics">
        <title>Massive changes in genome architecture accompany the transition to self-fertility in the filamentous fungus Neurospora tetrasperma.</title>
        <authorList>
            <person name="Ellison C.E."/>
            <person name="Stajich J.E."/>
            <person name="Jacobson D.J."/>
            <person name="Natvig D.O."/>
            <person name="Lapidus A."/>
            <person name="Foster B."/>
            <person name="Aerts A."/>
            <person name="Riley R."/>
            <person name="Lindquist E.A."/>
            <person name="Grigoriev I.V."/>
            <person name="Taylor J.W."/>
        </authorList>
    </citation>
    <scope>NUCLEOTIDE SEQUENCE [LARGE SCALE GENOMIC DNA]</scope>
    <source>
        <strain evidence="4">FGSC 2508 / P0657</strain>
    </source>
</reference>
<dbReference type="HOGENOM" id="CLU_2073814_0_0_1"/>
<keyword evidence="2" id="KW-1133">Transmembrane helix</keyword>
<evidence type="ECO:0000313" key="3">
    <source>
        <dbReference type="EMBL" id="EGO51378.1"/>
    </source>
</evidence>
<dbReference type="EMBL" id="GL891382">
    <property type="protein sequence ID" value="EGO51378.1"/>
    <property type="molecule type" value="Genomic_DNA"/>
</dbReference>
<keyword evidence="4" id="KW-1185">Reference proteome</keyword>
<dbReference type="Proteomes" id="UP000008065">
    <property type="component" value="Unassembled WGS sequence"/>
</dbReference>
<dbReference type="GeneID" id="20822682"/>
<feature type="transmembrane region" description="Helical" evidence="2">
    <location>
        <begin position="12"/>
        <end position="31"/>
    </location>
</feature>
<evidence type="ECO:0000256" key="2">
    <source>
        <dbReference type="SAM" id="Phobius"/>
    </source>
</evidence>
<dbReference type="RefSeq" id="XP_009855018.1">
    <property type="nucleotide sequence ID" value="XM_009856716.1"/>
</dbReference>
<evidence type="ECO:0000313" key="4">
    <source>
        <dbReference type="Proteomes" id="UP000008065"/>
    </source>
</evidence>